<accession>A0A2T8FGK5</accession>
<dbReference type="OrthoDB" id="255603at2"/>
<keyword evidence="5" id="KW-1185">Reference proteome</keyword>
<evidence type="ECO:0000313" key="5">
    <source>
        <dbReference type="Proteomes" id="UP000246018"/>
    </source>
</evidence>
<dbReference type="Gene3D" id="3.40.50.1820">
    <property type="entry name" value="alpha/beta hydrolase"/>
    <property type="match status" value="1"/>
</dbReference>
<evidence type="ECO:0000256" key="2">
    <source>
        <dbReference type="SAM" id="MobiDB-lite"/>
    </source>
</evidence>
<evidence type="ECO:0000259" key="3">
    <source>
        <dbReference type="Pfam" id="PF20434"/>
    </source>
</evidence>
<evidence type="ECO:0000256" key="1">
    <source>
        <dbReference type="ARBA" id="ARBA00022801"/>
    </source>
</evidence>
<dbReference type="SUPFAM" id="SSF53474">
    <property type="entry name" value="alpha/beta-Hydrolases"/>
    <property type="match status" value="1"/>
</dbReference>
<gene>
    <name evidence="4" type="ORF">DDE18_02080</name>
</gene>
<dbReference type="Proteomes" id="UP000246018">
    <property type="component" value="Unassembled WGS sequence"/>
</dbReference>
<dbReference type="Pfam" id="PF20434">
    <property type="entry name" value="BD-FAE"/>
    <property type="match status" value="1"/>
</dbReference>
<protein>
    <submittedName>
        <fullName evidence="4">Alpha/beta hydrolase</fullName>
    </submittedName>
</protein>
<dbReference type="PANTHER" id="PTHR48081">
    <property type="entry name" value="AB HYDROLASE SUPERFAMILY PROTEIN C4A8.06C"/>
    <property type="match status" value="1"/>
</dbReference>
<evidence type="ECO:0000313" key="4">
    <source>
        <dbReference type="EMBL" id="PVG84858.1"/>
    </source>
</evidence>
<comment type="caution">
    <text evidence="4">The sequence shown here is derived from an EMBL/GenBank/DDBJ whole genome shotgun (WGS) entry which is preliminary data.</text>
</comment>
<sequence length="287" mass="30495">MVLLSGMCPGDPQGTEQPRSDLHHVQAPVWASRHTGARDPNARRLLARSMTGHLSYGPDPSQWVELHRPDRPGRGVVAVIHGGFWKAAYDASLGQPLALDLAARGWTALNVEYRRVGNGGGFPETFDDVAAALALLRDETGPLVTLGHSAGGHLATWAAARTRFDRWAGGAEVTHVVSQAGVLDLSAAHADALGSGAAQELMGEGPGHPSYSLADPTRHVPLDVPVWCVHARDDEEVPFSQSADYVTRATAAGARAELVEVPGGHYGVIDTRTEAWARIVEILDDIA</sequence>
<feature type="region of interest" description="Disordered" evidence="2">
    <location>
        <begin position="1"/>
        <end position="21"/>
    </location>
</feature>
<dbReference type="EMBL" id="QDGZ01000001">
    <property type="protein sequence ID" value="PVG84858.1"/>
    <property type="molecule type" value="Genomic_DNA"/>
</dbReference>
<dbReference type="InterPro" id="IPR049492">
    <property type="entry name" value="BD-FAE-like_dom"/>
</dbReference>
<dbReference type="GO" id="GO:0016787">
    <property type="term" value="F:hydrolase activity"/>
    <property type="evidence" value="ECO:0007669"/>
    <property type="project" value="UniProtKB-KW"/>
</dbReference>
<reference evidence="4 5" key="1">
    <citation type="submission" date="2018-04" db="EMBL/GenBank/DDBJ databases">
        <title>Genome of Nocardioides gansuensis WSJ-1.</title>
        <authorList>
            <person name="Wu S."/>
            <person name="Wang G."/>
        </authorList>
    </citation>
    <scope>NUCLEOTIDE SEQUENCE [LARGE SCALE GENOMIC DNA]</scope>
    <source>
        <strain evidence="4 5">WSJ-1</strain>
    </source>
</reference>
<feature type="domain" description="BD-FAE-like" evidence="3">
    <location>
        <begin position="76"/>
        <end position="244"/>
    </location>
</feature>
<organism evidence="4 5">
    <name type="scientific">Nocardioides gansuensis</name>
    <dbReference type="NCBI Taxonomy" id="2138300"/>
    <lineage>
        <taxon>Bacteria</taxon>
        <taxon>Bacillati</taxon>
        <taxon>Actinomycetota</taxon>
        <taxon>Actinomycetes</taxon>
        <taxon>Propionibacteriales</taxon>
        <taxon>Nocardioidaceae</taxon>
        <taxon>Nocardioides</taxon>
    </lineage>
</organism>
<dbReference type="InterPro" id="IPR029058">
    <property type="entry name" value="AB_hydrolase_fold"/>
</dbReference>
<proteinExistence type="predicted"/>
<name>A0A2T8FGK5_9ACTN</name>
<dbReference type="InterPro" id="IPR050300">
    <property type="entry name" value="GDXG_lipolytic_enzyme"/>
</dbReference>
<dbReference type="AlphaFoldDB" id="A0A2T8FGK5"/>
<keyword evidence="1 4" id="KW-0378">Hydrolase</keyword>